<proteinExistence type="predicted"/>
<evidence type="ECO:0000313" key="4">
    <source>
        <dbReference type="Proteomes" id="UP000215902"/>
    </source>
</evidence>
<dbReference type="EMBL" id="NIVC01001575">
    <property type="protein sequence ID" value="PAA66248.1"/>
    <property type="molecule type" value="Genomic_DNA"/>
</dbReference>
<keyword evidence="4" id="KW-1185">Reference proteome</keyword>
<dbReference type="EMBL" id="NIVC01001611">
    <property type="protein sequence ID" value="PAA65858.1"/>
    <property type="molecule type" value="Genomic_DNA"/>
</dbReference>
<dbReference type="AlphaFoldDB" id="A0A267EH44"/>
<organism evidence="1 4">
    <name type="scientific">Macrostomum lignano</name>
    <dbReference type="NCBI Taxonomy" id="282301"/>
    <lineage>
        <taxon>Eukaryota</taxon>
        <taxon>Metazoa</taxon>
        <taxon>Spiralia</taxon>
        <taxon>Lophotrochozoa</taxon>
        <taxon>Platyhelminthes</taxon>
        <taxon>Rhabditophora</taxon>
        <taxon>Macrostomorpha</taxon>
        <taxon>Macrostomida</taxon>
        <taxon>Macrostomidae</taxon>
        <taxon>Macrostomum</taxon>
    </lineage>
</organism>
<feature type="non-terminal residue" evidence="1">
    <location>
        <position position="1"/>
    </location>
</feature>
<accession>A0A267EH44</accession>
<dbReference type="EMBL" id="NIVC01002103">
    <property type="protein sequence ID" value="PAA60841.1"/>
    <property type="molecule type" value="Genomic_DNA"/>
</dbReference>
<evidence type="ECO:0000313" key="2">
    <source>
        <dbReference type="EMBL" id="PAA65858.1"/>
    </source>
</evidence>
<evidence type="ECO:0000313" key="1">
    <source>
        <dbReference type="EMBL" id="PAA60841.1"/>
    </source>
</evidence>
<sequence>QDWLEAYISVQASASRNYLVNFLQPVLTKNRKTAKNCTVKMKTATVSLLLCFGLLLSVLPEPSFQLSLEDDNVPACFHPVLLCKIKGSSFTYTNICGKECKCNRAEASICDPGCNDDVKTWFQGLSSYSAYFRRCKDLRLDLKIDYE</sequence>
<name>A0A267EH44_9PLAT</name>
<evidence type="ECO:0000313" key="3">
    <source>
        <dbReference type="EMBL" id="PAA66248.1"/>
    </source>
</evidence>
<dbReference type="Proteomes" id="UP000215902">
    <property type="component" value="Unassembled WGS sequence"/>
</dbReference>
<gene>
    <name evidence="3" type="ORF">BOX15_Mlig020110g1</name>
    <name evidence="2" type="ORF">BOX15_Mlig020110g2</name>
    <name evidence="1" type="ORF">BOX15_Mlig020110g3</name>
</gene>
<protein>
    <submittedName>
        <fullName evidence="1">Uncharacterized protein</fullName>
    </submittedName>
</protein>
<reference evidence="1 4" key="1">
    <citation type="submission" date="2017-06" db="EMBL/GenBank/DDBJ databases">
        <title>A platform for efficient transgenesis in Macrostomum lignano, a flatworm model organism for stem cell research.</title>
        <authorList>
            <person name="Berezikov E."/>
        </authorList>
    </citation>
    <scope>NUCLEOTIDE SEQUENCE [LARGE SCALE GENOMIC DNA]</scope>
    <source>
        <strain evidence="1">DV1</strain>
        <tissue evidence="1">Whole organism</tissue>
    </source>
</reference>
<comment type="caution">
    <text evidence="1">The sequence shown here is derived from an EMBL/GenBank/DDBJ whole genome shotgun (WGS) entry which is preliminary data.</text>
</comment>